<sequence length="327" mass="36333">MELPSFLSHPAWFLCSVVLALVLRLQRKGSWEARKCRTDLTGKTTIVTGANTGIGKQVALDFARRNARVILACRSRERGQKAVEEIKKETGNKKVILSILDTSSMASVRAFAERILSEEKRLDVLVNNAGVSGLPYAISAEGLEITFATNHLGPFLLTNLLLDLLNRTAPSRIVFLSSFMQGLGNIDTSNLWGKNMEKKKMNDSYNDTKLMNTICAKELAKRLQGTGVTVNIVNPGIVKTEAMRNYNFLFRLIFNIVGFFFFKSAQEGAASTIYCSISEEAEGMTGKYIDSDCTTILPPEKAQDPAINQKLWEACESATNLHTHWRK</sequence>
<keyword evidence="3" id="KW-0732">Signal</keyword>
<keyword evidence="2" id="KW-0560">Oxidoreductase</keyword>
<accession>A0A8J6E9A4</accession>
<dbReference type="Pfam" id="PF00106">
    <property type="entry name" value="adh_short"/>
    <property type="match status" value="1"/>
</dbReference>
<protein>
    <recommendedName>
        <fullName evidence="6">Retinol dehydrogenase 11</fullName>
    </recommendedName>
</protein>
<dbReference type="SUPFAM" id="SSF51735">
    <property type="entry name" value="NAD(P)-binding Rossmann-fold domains"/>
    <property type="match status" value="1"/>
</dbReference>
<reference evidence="4" key="1">
    <citation type="thesis" date="2020" institute="ProQuest LLC" country="789 East Eisenhower Parkway, Ann Arbor, MI, USA">
        <title>Comparative Genomics and Chromosome Evolution.</title>
        <authorList>
            <person name="Mudd A.B."/>
        </authorList>
    </citation>
    <scope>NUCLEOTIDE SEQUENCE</scope>
    <source>
        <strain evidence="4">HN-11 Male</strain>
        <tissue evidence="4">Kidney and liver</tissue>
    </source>
</reference>
<dbReference type="PANTHER" id="PTHR43157:SF30">
    <property type="entry name" value="RETINOL DEHYDROGENASE 11-LIKE"/>
    <property type="match status" value="1"/>
</dbReference>
<dbReference type="EMBL" id="WNTK01003452">
    <property type="protein sequence ID" value="KAG9465114.1"/>
    <property type="molecule type" value="Genomic_DNA"/>
</dbReference>
<keyword evidence="5" id="KW-1185">Reference proteome</keyword>
<comment type="similarity">
    <text evidence="1">Belongs to the short-chain dehydrogenases/reductases (SDR) family.</text>
</comment>
<gene>
    <name evidence="4" type="ORF">GDO78_018886</name>
</gene>
<name>A0A8J6E9A4_ELECQ</name>
<organism evidence="4 5">
    <name type="scientific">Eleutherodactylus coqui</name>
    <name type="common">Puerto Rican coqui</name>
    <dbReference type="NCBI Taxonomy" id="57060"/>
    <lineage>
        <taxon>Eukaryota</taxon>
        <taxon>Metazoa</taxon>
        <taxon>Chordata</taxon>
        <taxon>Craniata</taxon>
        <taxon>Vertebrata</taxon>
        <taxon>Euteleostomi</taxon>
        <taxon>Amphibia</taxon>
        <taxon>Batrachia</taxon>
        <taxon>Anura</taxon>
        <taxon>Neobatrachia</taxon>
        <taxon>Hyloidea</taxon>
        <taxon>Eleutherodactylidae</taxon>
        <taxon>Eleutherodactylinae</taxon>
        <taxon>Eleutherodactylus</taxon>
        <taxon>Eleutherodactylus</taxon>
    </lineage>
</organism>
<feature type="chain" id="PRO_5035177551" description="Retinol dehydrogenase 11" evidence="3">
    <location>
        <begin position="21"/>
        <end position="327"/>
    </location>
</feature>
<proteinExistence type="inferred from homology"/>
<dbReference type="PRINTS" id="PR00081">
    <property type="entry name" value="GDHRDH"/>
</dbReference>
<dbReference type="AlphaFoldDB" id="A0A8J6E9A4"/>
<dbReference type="Proteomes" id="UP000770717">
    <property type="component" value="Unassembled WGS sequence"/>
</dbReference>
<dbReference type="InterPro" id="IPR036291">
    <property type="entry name" value="NAD(P)-bd_dom_sf"/>
</dbReference>
<dbReference type="OrthoDB" id="191139at2759"/>
<dbReference type="GO" id="GO:0016491">
    <property type="term" value="F:oxidoreductase activity"/>
    <property type="evidence" value="ECO:0007669"/>
    <property type="project" value="UniProtKB-KW"/>
</dbReference>
<dbReference type="InterPro" id="IPR002347">
    <property type="entry name" value="SDR_fam"/>
</dbReference>
<evidence type="ECO:0000313" key="5">
    <source>
        <dbReference type="Proteomes" id="UP000770717"/>
    </source>
</evidence>
<evidence type="ECO:0000256" key="3">
    <source>
        <dbReference type="SAM" id="SignalP"/>
    </source>
</evidence>
<comment type="caution">
    <text evidence="4">The sequence shown here is derived from an EMBL/GenBank/DDBJ whole genome shotgun (WGS) entry which is preliminary data.</text>
</comment>
<evidence type="ECO:0008006" key="6">
    <source>
        <dbReference type="Google" id="ProtNLM"/>
    </source>
</evidence>
<dbReference type="PANTHER" id="PTHR43157">
    <property type="entry name" value="PHOSPHATIDYLINOSITOL-GLYCAN BIOSYNTHESIS CLASS F PROTEIN-RELATED"/>
    <property type="match status" value="1"/>
</dbReference>
<feature type="signal peptide" evidence="3">
    <location>
        <begin position="1"/>
        <end position="20"/>
    </location>
</feature>
<evidence type="ECO:0000256" key="2">
    <source>
        <dbReference type="ARBA" id="ARBA00023002"/>
    </source>
</evidence>
<evidence type="ECO:0000313" key="4">
    <source>
        <dbReference type="EMBL" id="KAG9465114.1"/>
    </source>
</evidence>
<evidence type="ECO:0000256" key="1">
    <source>
        <dbReference type="ARBA" id="ARBA00006484"/>
    </source>
</evidence>
<dbReference type="Gene3D" id="3.40.50.720">
    <property type="entry name" value="NAD(P)-binding Rossmann-like Domain"/>
    <property type="match status" value="1"/>
</dbReference>
<dbReference type="CDD" id="cd05327">
    <property type="entry name" value="retinol-DH_like_SDR_c_like"/>
    <property type="match status" value="1"/>
</dbReference>